<dbReference type="InterPro" id="IPR017907">
    <property type="entry name" value="Znf_RING_CS"/>
</dbReference>
<evidence type="ECO:0000256" key="2">
    <source>
        <dbReference type="ARBA" id="ARBA00022771"/>
    </source>
</evidence>
<dbReference type="GO" id="GO:0043122">
    <property type="term" value="P:regulation of canonical NF-kappaB signal transduction"/>
    <property type="evidence" value="ECO:0007669"/>
    <property type="project" value="TreeGrafter"/>
</dbReference>
<name>A0AAN9BDI8_9CAEN</name>
<feature type="domain" description="RING-type" evidence="6">
    <location>
        <begin position="18"/>
        <end position="58"/>
    </location>
</feature>
<feature type="zinc finger region" description="TRAF-type" evidence="4">
    <location>
        <begin position="102"/>
        <end position="132"/>
    </location>
</feature>
<evidence type="ECO:0000313" key="9">
    <source>
        <dbReference type="Proteomes" id="UP001374579"/>
    </source>
</evidence>
<dbReference type="InterPro" id="IPR013083">
    <property type="entry name" value="Znf_RING/FYVE/PHD"/>
</dbReference>
<dbReference type="Pfam" id="PF02176">
    <property type="entry name" value="zf-TRAF"/>
    <property type="match status" value="1"/>
</dbReference>
<gene>
    <name evidence="8" type="ORF">V1264_018866</name>
</gene>
<dbReference type="Gene3D" id="3.30.40.10">
    <property type="entry name" value="Zinc/RING finger domain, C3HC4 (zinc finger)"/>
    <property type="match status" value="2"/>
</dbReference>
<evidence type="ECO:0000259" key="6">
    <source>
        <dbReference type="PROSITE" id="PS50089"/>
    </source>
</evidence>
<evidence type="ECO:0000256" key="3">
    <source>
        <dbReference type="ARBA" id="ARBA00022833"/>
    </source>
</evidence>
<keyword evidence="3 4" id="KW-0862">Zinc</keyword>
<keyword evidence="9" id="KW-1185">Reference proteome</keyword>
<accession>A0AAN9BDI8</accession>
<dbReference type="PROSITE" id="PS00518">
    <property type="entry name" value="ZF_RING_1"/>
    <property type="match status" value="1"/>
</dbReference>
<evidence type="ECO:0000256" key="4">
    <source>
        <dbReference type="PROSITE-ProRule" id="PRU00207"/>
    </source>
</evidence>
<evidence type="ECO:0000256" key="1">
    <source>
        <dbReference type="ARBA" id="ARBA00022723"/>
    </source>
</evidence>
<dbReference type="Proteomes" id="UP001374579">
    <property type="component" value="Unassembled WGS sequence"/>
</dbReference>
<feature type="coiled-coil region" evidence="5">
    <location>
        <begin position="194"/>
        <end position="249"/>
    </location>
</feature>
<dbReference type="PROSITE" id="PS50145">
    <property type="entry name" value="ZF_TRAF"/>
    <property type="match status" value="1"/>
</dbReference>
<dbReference type="AlphaFoldDB" id="A0AAN9BDI8"/>
<dbReference type="SMART" id="SM00184">
    <property type="entry name" value="RING"/>
    <property type="match status" value="1"/>
</dbReference>
<reference evidence="8 9" key="1">
    <citation type="submission" date="2024-02" db="EMBL/GenBank/DDBJ databases">
        <title>Chromosome-scale genome assembly of the rough periwinkle Littorina saxatilis.</title>
        <authorList>
            <person name="De Jode A."/>
            <person name="Faria R."/>
            <person name="Formenti G."/>
            <person name="Sims Y."/>
            <person name="Smith T.P."/>
            <person name="Tracey A."/>
            <person name="Wood J.M.D."/>
            <person name="Zagrodzka Z.B."/>
            <person name="Johannesson K."/>
            <person name="Butlin R.K."/>
            <person name="Leder E.H."/>
        </authorList>
    </citation>
    <scope>NUCLEOTIDE SEQUENCE [LARGE SCALE GENOMIC DNA]</scope>
    <source>
        <strain evidence="8">Snail1</strain>
        <tissue evidence="8">Muscle</tissue>
    </source>
</reference>
<dbReference type="SUPFAM" id="SSF49599">
    <property type="entry name" value="TRAF domain-like"/>
    <property type="match status" value="1"/>
</dbReference>
<evidence type="ECO:0000259" key="7">
    <source>
        <dbReference type="PROSITE" id="PS50145"/>
    </source>
</evidence>
<dbReference type="GO" id="GO:0008270">
    <property type="term" value="F:zinc ion binding"/>
    <property type="evidence" value="ECO:0007669"/>
    <property type="project" value="UniProtKB-KW"/>
</dbReference>
<dbReference type="InterPro" id="IPR001293">
    <property type="entry name" value="Znf_TRAF"/>
</dbReference>
<dbReference type="InterPro" id="IPR001841">
    <property type="entry name" value="Znf_RING"/>
</dbReference>
<sequence length="350" mass="39832">MGFGTQRFVSDVDPNLVCGVCGGVLEDAVVTPCGHSFCSLCLRTWLARPAALTCPECRAHVPETSVKPVHCLRNLIRGLEVECDFARRGCKSVVKLDCLQGHLNTCPFAPVECAGCGEEVSRLDLADHQMTCAGIAATVQEEEDDEGDSERLLRGEEGSEENQRFDSAWREFRERVQMCKSASSTDICILLSRIRALETRVERLLEELRTARSKNLALEREYEKINVQLREKQSEIRELQDTEFFLEHECARTPETVARLSLLIAHNLLKKPRFLEPEKVFSAVRRCYDKFFRVRPDCEHDVHMLLATAYASNWFSTCHRLSLKRWLQTLTRPAARTGSILFNRQLIPSD</sequence>
<protein>
    <submittedName>
        <fullName evidence="8">Uncharacterized protein</fullName>
    </submittedName>
</protein>
<dbReference type="PANTHER" id="PTHR10131:SF157">
    <property type="entry name" value="RECEPTOR-ASSOCIATED FACTOR, PUTATIVE-RELATED"/>
    <property type="match status" value="1"/>
</dbReference>
<organism evidence="8 9">
    <name type="scientific">Littorina saxatilis</name>
    <dbReference type="NCBI Taxonomy" id="31220"/>
    <lineage>
        <taxon>Eukaryota</taxon>
        <taxon>Metazoa</taxon>
        <taxon>Spiralia</taxon>
        <taxon>Lophotrochozoa</taxon>
        <taxon>Mollusca</taxon>
        <taxon>Gastropoda</taxon>
        <taxon>Caenogastropoda</taxon>
        <taxon>Littorinimorpha</taxon>
        <taxon>Littorinoidea</taxon>
        <taxon>Littorinidae</taxon>
        <taxon>Littorina</taxon>
    </lineage>
</organism>
<dbReference type="Pfam" id="PF13923">
    <property type="entry name" value="zf-C3HC4_2"/>
    <property type="match status" value="1"/>
</dbReference>
<keyword evidence="5" id="KW-0175">Coiled coil</keyword>
<proteinExistence type="predicted"/>
<dbReference type="PANTHER" id="PTHR10131">
    <property type="entry name" value="TNF RECEPTOR ASSOCIATED FACTOR"/>
    <property type="match status" value="1"/>
</dbReference>
<comment type="caution">
    <text evidence="8">The sequence shown here is derived from an EMBL/GenBank/DDBJ whole genome shotgun (WGS) entry which is preliminary data.</text>
</comment>
<feature type="domain" description="TRAF-type" evidence="7">
    <location>
        <begin position="102"/>
        <end position="132"/>
    </location>
</feature>
<evidence type="ECO:0000313" key="8">
    <source>
        <dbReference type="EMBL" id="KAK7104096.1"/>
    </source>
</evidence>
<keyword evidence="2 4" id="KW-0863">Zinc-finger</keyword>
<dbReference type="SUPFAM" id="SSF57850">
    <property type="entry name" value="RING/U-box"/>
    <property type="match status" value="1"/>
</dbReference>
<keyword evidence="1 4" id="KW-0479">Metal-binding</keyword>
<evidence type="ECO:0000256" key="5">
    <source>
        <dbReference type="SAM" id="Coils"/>
    </source>
</evidence>
<dbReference type="EMBL" id="JBAMIC010000008">
    <property type="protein sequence ID" value="KAK7104096.1"/>
    <property type="molecule type" value="Genomic_DNA"/>
</dbReference>
<dbReference type="PROSITE" id="PS50089">
    <property type="entry name" value="ZF_RING_2"/>
    <property type="match status" value="1"/>
</dbReference>